<dbReference type="InterPro" id="IPR003615">
    <property type="entry name" value="HNH_nuc"/>
</dbReference>
<dbReference type="InterPro" id="IPR052892">
    <property type="entry name" value="NA-targeting_endonuclease"/>
</dbReference>
<dbReference type="SMART" id="SM00507">
    <property type="entry name" value="HNHc"/>
    <property type="match status" value="1"/>
</dbReference>
<dbReference type="PANTHER" id="PTHR33877:SF2">
    <property type="entry name" value="OS07G0170200 PROTEIN"/>
    <property type="match status" value="1"/>
</dbReference>
<dbReference type="Proteomes" id="UP000635316">
    <property type="component" value="Unassembled WGS sequence"/>
</dbReference>
<dbReference type="EMBL" id="JAENGP010000021">
    <property type="protein sequence ID" value="MBK1782496.1"/>
    <property type="molecule type" value="Genomic_DNA"/>
</dbReference>
<dbReference type="PANTHER" id="PTHR33877">
    <property type="entry name" value="SLL1193 PROTEIN"/>
    <property type="match status" value="1"/>
</dbReference>
<proteinExistence type="predicted"/>
<dbReference type="CDD" id="cd00085">
    <property type="entry name" value="HNHc"/>
    <property type="match status" value="1"/>
</dbReference>
<name>A0ABS1EHP0_9BURK</name>
<dbReference type="Pfam" id="PF01844">
    <property type="entry name" value="HNH"/>
    <property type="match status" value="1"/>
</dbReference>
<comment type="caution">
    <text evidence="2">The sequence shown here is derived from an EMBL/GenBank/DDBJ whole genome shotgun (WGS) entry which is preliminary data.</text>
</comment>
<feature type="non-terminal residue" evidence="2">
    <location>
        <position position="271"/>
    </location>
</feature>
<dbReference type="GO" id="GO:0004519">
    <property type="term" value="F:endonuclease activity"/>
    <property type="evidence" value="ECO:0007669"/>
    <property type="project" value="UniProtKB-KW"/>
</dbReference>
<keyword evidence="3" id="KW-1185">Reference proteome</keyword>
<evidence type="ECO:0000313" key="2">
    <source>
        <dbReference type="EMBL" id="MBK1782496.1"/>
    </source>
</evidence>
<dbReference type="InterPro" id="IPR002711">
    <property type="entry name" value="HNH"/>
</dbReference>
<evidence type="ECO:0000313" key="3">
    <source>
        <dbReference type="Proteomes" id="UP000635316"/>
    </source>
</evidence>
<feature type="domain" description="HNH nuclease" evidence="1">
    <location>
        <begin position="196"/>
        <end position="247"/>
    </location>
</feature>
<protein>
    <submittedName>
        <fullName evidence="2">HNH endonuclease</fullName>
    </submittedName>
</protein>
<reference evidence="2 3" key="1">
    <citation type="submission" date="2020-12" db="EMBL/GenBank/DDBJ databases">
        <authorList>
            <person name="Lu T."/>
            <person name="Wang Q."/>
            <person name="Han X."/>
        </authorList>
    </citation>
    <scope>NUCLEOTIDE SEQUENCE [LARGE SCALE GENOMIC DNA]</scope>
    <source>
        <strain evidence="2 3">WQ 585</strain>
    </source>
</reference>
<dbReference type="InterPro" id="IPR025938">
    <property type="entry name" value="RRXRR_dom"/>
</dbReference>
<organism evidence="2 3">
    <name type="scientific">Advenella mandrilli</name>
    <dbReference type="NCBI Taxonomy" id="2800330"/>
    <lineage>
        <taxon>Bacteria</taxon>
        <taxon>Pseudomonadati</taxon>
        <taxon>Pseudomonadota</taxon>
        <taxon>Betaproteobacteria</taxon>
        <taxon>Burkholderiales</taxon>
        <taxon>Alcaligenaceae</taxon>
    </lineage>
</organism>
<accession>A0ABS1EHP0</accession>
<gene>
    <name evidence="2" type="ORF">JHL22_14870</name>
</gene>
<keyword evidence="2" id="KW-0378">Hydrolase</keyword>
<dbReference type="Pfam" id="PF14239">
    <property type="entry name" value="RRXRR"/>
    <property type="match status" value="1"/>
</dbReference>
<sequence length="271" mass="30870">MVIFVVDRHGKPLMPCHPARARQLLRQRRAVIHRHMPLVIRLKDRRRDESALQPVRVKLDPGSKTTGVAVVRASSTVDPATGEIQRQAAVLALIELVHRGRQISEALTARRQMRRRRRGELRYRAPRFLNRTKPKGWLAPSLQHRVDTTAAWVTRLSRWAPITALSSELVRFDMQQLQKPEISGVEYQQGALAGYEVREYLLEKWGRKCVYCDATQTPLQIEHLQPRARGGSNRISNLALACGPCNLKKAAQPLSTFLARDPLRLARIQAQ</sequence>
<dbReference type="RefSeq" id="WP_200239213.1">
    <property type="nucleotide sequence ID" value="NZ_JAENGP010000021.1"/>
</dbReference>
<keyword evidence="2" id="KW-0540">Nuclease</keyword>
<keyword evidence="2" id="KW-0255">Endonuclease</keyword>
<evidence type="ECO:0000259" key="1">
    <source>
        <dbReference type="SMART" id="SM00507"/>
    </source>
</evidence>
<dbReference type="InterPro" id="IPR047693">
    <property type="entry name" value="RNA-guided_IscB-like"/>
</dbReference>
<dbReference type="Gene3D" id="1.10.30.50">
    <property type="match status" value="1"/>
</dbReference>
<dbReference type="NCBIfam" id="NF040563">
    <property type="entry name" value="guided_IscB"/>
    <property type="match status" value="1"/>
</dbReference>